<dbReference type="Pfam" id="PF00098">
    <property type="entry name" value="zf-CCHC"/>
    <property type="match status" value="1"/>
</dbReference>
<dbReference type="GO" id="GO:0003676">
    <property type="term" value="F:nucleic acid binding"/>
    <property type="evidence" value="ECO:0007669"/>
    <property type="project" value="InterPro"/>
</dbReference>
<organism evidence="4 5">
    <name type="scientific">Sorghum bicolor</name>
    <name type="common">Sorghum</name>
    <name type="synonym">Sorghum vulgare</name>
    <dbReference type="NCBI Taxonomy" id="4558"/>
    <lineage>
        <taxon>Eukaryota</taxon>
        <taxon>Viridiplantae</taxon>
        <taxon>Streptophyta</taxon>
        <taxon>Embryophyta</taxon>
        <taxon>Tracheophyta</taxon>
        <taxon>Spermatophyta</taxon>
        <taxon>Magnoliopsida</taxon>
        <taxon>Liliopsida</taxon>
        <taxon>Poales</taxon>
        <taxon>Poaceae</taxon>
        <taxon>PACMAD clade</taxon>
        <taxon>Panicoideae</taxon>
        <taxon>Andropogonodae</taxon>
        <taxon>Andropogoneae</taxon>
        <taxon>Sorghinae</taxon>
        <taxon>Sorghum</taxon>
    </lineage>
</organism>
<dbReference type="GO" id="GO:0008270">
    <property type="term" value="F:zinc ion binding"/>
    <property type="evidence" value="ECO:0007669"/>
    <property type="project" value="UniProtKB-KW"/>
</dbReference>
<protein>
    <recommendedName>
        <fullName evidence="3">CCHC-type domain-containing protein</fullName>
    </recommendedName>
</protein>
<feature type="compositionally biased region" description="Pro residues" evidence="2">
    <location>
        <begin position="48"/>
        <end position="57"/>
    </location>
</feature>
<feature type="region of interest" description="Disordered" evidence="2">
    <location>
        <begin position="1"/>
        <end position="142"/>
    </location>
</feature>
<dbReference type="Proteomes" id="UP000000768">
    <property type="component" value="Chromosome 6"/>
</dbReference>
<feature type="compositionally biased region" description="Low complexity" evidence="2">
    <location>
        <begin position="1"/>
        <end position="22"/>
    </location>
</feature>
<evidence type="ECO:0000259" key="3">
    <source>
        <dbReference type="PROSITE" id="PS50158"/>
    </source>
</evidence>
<feature type="domain" description="CCHC-type" evidence="3">
    <location>
        <begin position="167"/>
        <end position="183"/>
    </location>
</feature>
<accession>A0A1Z5RDQ3</accession>
<reference evidence="5" key="2">
    <citation type="journal article" date="2018" name="Plant J.">
        <title>The Sorghum bicolor reference genome: improved assembly, gene annotations, a transcriptome atlas, and signatures of genome organization.</title>
        <authorList>
            <person name="McCormick R.F."/>
            <person name="Truong S.K."/>
            <person name="Sreedasyam A."/>
            <person name="Jenkins J."/>
            <person name="Shu S."/>
            <person name="Sims D."/>
            <person name="Kennedy M."/>
            <person name="Amirebrahimi M."/>
            <person name="Weers B.D."/>
            <person name="McKinley B."/>
            <person name="Mattison A."/>
            <person name="Morishige D.T."/>
            <person name="Grimwood J."/>
            <person name="Schmutz J."/>
            <person name="Mullet J.E."/>
        </authorList>
    </citation>
    <scope>NUCLEOTIDE SEQUENCE [LARGE SCALE GENOMIC DNA]</scope>
    <source>
        <strain evidence="5">cv. BTx623</strain>
    </source>
</reference>
<dbReference type="EMBL" id="CM000765">
    <property type="protein sequence ID" value="OQU81719.1"/>
    <property type="molecule type" value="Genomic_DNA"/>
</dbReference>
<dbReference type="PANTHER" id="PTHR33087:SF31">
    <property type="entry name" value="OS06G0482850 PROTEIN"/>
    <property type="match status" value="1"/>
</dbReference>
<dbReference type="InterPro" id="IPR053253">
    <property type="entry name" value="Sex_diff_modulator"/>
</dbReference>
<dbReference type="SMART" id="SM00343">
    <property type="entry name" value="ZnF_C2HC"/>
    <property type="match status" value="2"/>
</dbReference>
<sequence>SPPRSAATPTPTAATPAIAQTSLPPVTQTSAATQDPPSLPLVAQVRPSPRPPPPSFPLPMADLIPRSDAETHRVSAHLRLGPRRRASPPDRDGWQLVLPQRPDQEVRPRGATGQMEARARGAAVQGRRPGSQRRSGEERVLPREVEDRCLNCLSSAHRVANCRRPMRCFNCRGINHYARDCKRPRPASSGEAPARNDGRFVRQQGGRSPGTPPGASGPTPPPPSPGTPEDASGRTPSPSPPSEVEDGALAKPGAPSSRPRECWRYISRDAAINNAEASLRFSVVAQTRCGASDIPIADAHQAIAAASGVRPDEVMLRHFYPENFIILCASQTVKDRVLAASPLPIGSTALVLRPWTKLRHADQATLRFRVNIVLERVPPHAWREDTAAKILTPSCWIQDIDAATSSGGDLSAFKVTAWTAHHSYIPLICWLGITEDEPPCHLFAGGPALPPYLTEKKTLAYKVIIHVKTVADFDPRSPSERS</sequence>
<dbReference type="AlphaFoldDB" id="A0A1Z5RDQ3"/>
<keyword evidence="1" id="KW-0479">Metal-binding</keyword>
<feature type="region of interest" description="Disordered" evidence="2">
    <location>
        <begin position="179"/>
        <end position="260"/>
    </location>
</feature>
<dbReference type="InterPro" id="IPR001878">
    <property type="entry name" value="Znf_CCHC"/>
</dbReference>
<proteinExistence type="predicted"/>
<evidence type="ECO:0000256" key="1">
    <source>
        <dbReference type="PROSITE-ProRule" id="PRU00047"/>
    </source>
</evidence>
<feature type="compositionally biased region" description="Polar residues" evidence="2">
    <location>
        <begin position="23"/>
        <end position="36"/>
    </location>
</feature>
<feature type="compositionally biased region" description="Basic residues" evidence="2">
    <location>
        <begin position="74"/>
        <end position="86"/>
    </location>
</feature>
<gene>
    <name evidence="4" type="ORF">SORBI_3006G109650</name>
</gene>
<name>A0A1Z5RDQ3_SORBI</name>
<dbReference type="eggNOG" id="KOG1075">
    <property type="taxonomic scope" value="Eukaryota"/>
</dbReference>
<evidence type="ECO:0000313" key="5">
    <source>
        <dbReference type="Proteomes" id="UP000000768"/>
    </source>
</evidence>
<feature type="non-terminal residue" evidence="4">
    <location>
        <position position="482"/>
    </location>
</feature>
<dbReference type="OMA" id="ERIGCEN"/>
<keyword evidence="5" id="KW-1185">Reference proteome</keyword>
<dbReference type="Gene3D" id="4.10.60.10">
    <property type="entry name" value="Zinc finger, CCHC-type"/>
    <property type="match status" value="1"/>
</dbReference>
<dbReference type="Gramene" id="OQU81719">
    <property type="protein sequence ID" value="OQU81719"/>
    <property type="gene ID" value="SORBI_3006G109650"/>
</dbReference>
<reference evidence="4 5" key="1">
    <citation type="journal article" date="2009" name="Nature">
        <title>The Sorghum bicolor genome and the diversification of grasses.</title>
        <authorList>
            <person name="Paterson A.H."/>
            <person name="Bowers J.E."/>
            <person name="Bruggmann R."/>
            <person name="Dubchak I."/>
            <person name="Grimwood J."/>
            <person name="Gundlach H."/>
            <person name="Haberer G."/>
            <person name="Hellsten U."/>
            <person name="Mitros T."/>
            <person name="Poliakov A."/>
            <person name="Schmutz J."/>
            <person name="Spannagl M."/>
            <person name="Tang H."/>
            <person name="Wang X."/>
            <person name="Wicker T."/>
            <person name="Bharti A.K."/>
            <person name="Chapman J."/>
            <person name="Feltus F.A."/>
            <person name="Gowik U."/>
            <person name="Grigoriev I.V."/>
            <person name="Lyons E."/>
            <person name="Maher C.A."/>
            <person name="Martis M."/>
            <person name="Narechania A."/>
            <person name="Otillar R.P."/>
            <person name="Penning B.W."/>
            <person name="Salamov A.A."/>
            <person name="Wang Y."/>
            <person name="Zhang L."/>
            <person name="Carpita N.C."/>
            <person name="Freeling M."/>
            <person name="Gingle A.R."/>
            <person name="Hash C.T."/>
            <person name="Keller B."/>
            <person name="Klein P."/>
            <person name="Kresovich S."/>
            <person name="McCann M.C."/>
            <person name="Ming R."/>
            <person name="Peterson D.G."/>
            <person name="Mehboob-ur-Rahman"/>
            <person name="Ware D."/>
            <person name="Westhoff P."/>
            <person name="Mayer K.F."/>
            <person name="Messing J."/>
            <person name="Rokhsar D.S."/>
        </authorList>
    </citation>
    <scope>NUCLEOTIDE SEQUENCE [LARGE SCALE GENOMIC DNA]</scope>
    <source>
        <strain evidence="5">cv. BTx623</strain>
    </source>
</reference>
<feature type="compositionally biased region" description="Low complexity" evidence="2">
    <location>
        <begin position="120"/>
        <end position="133"/>
    </location>
</feature>
<dbReference type="PANTHER" id="PTHR33087">
    <property type="entry name" value="OS07G0539200 PROTEIN"/>
    <property type="match status" value="1"/>
</dbReference>
<dbReference type="PROSITE" id="PS50158">
    <property type="entry name" value="ZF_CCHC"/>
    <property type="match status" value="1"/>
</dbReference>
<dbReference type="InParanoid" id="A0A1Z5RDQ3"/>
<keyword evidence="1" id="KW-0863">Zinc-finger</keyword>
<evidence type="ECO:0000313" key="4">
    <source>
        <dbReference type="EMBL" id="OQU81719.1"/>
    </source>
</evidence>
<dbReference type="InterPro" id="IPR036875">
    <property type="entry name" value="Znf_CCHC_sf"/>
</dbReference>
<dbReference type="SUPFAM" id="SSF57756">
    <property type="entry name" value="Retrovirus zinc finger-like domains"/>
    <property type="match status" value="1"/>
</dbReference>
<keyword evidence="1" id="KW-0862">Zinc</keyword>
<evidence type="ECO:0000256" key="2">
    <source>
        <dbReference type="SAM" id="MobiDB-lite"/>
    </source>
</evidence>